<name>A0ABX7C606_9HYPH</name>
<dbReference type="InterPro" id="IPR004360">
    <property type="entry name" value="Glyas_Fos-R_dOase_dom"/>
</dbReference>
<protein>
    <submittedName>
        <fullName evidence="2">VOC family protein</fullName>
    </submittedName>
</protein>
<evidence type="ECO:0000313" key="2">
    <source>
        <dbReference type="EMBL" id="QQR39679.1"/>
    </source>
</evidence>
<dbReference type="Pfam" id="PF00903">
    <property type="entry name" value="Glyoxalase"/>
    <property type="match status" value="1"/>
</dbReference>
<dbReference type="Gene3D" id="3.10.180.10">
    <property type="entry name" value="2,3-Dihydroxybiphenyl 1,2-Dioxygenase, domain 1"/>
    <property type="match status" value="1"/>
</dbReference>
<dbReference type="Proteomes" id="UP000595857">
    <property type="component" value="Chromosome"/>
</dbReference>
<dbReference type="InterPro" id="IPR029068">
    <property type="entry name" value="Glyas_Bleomycin-R_OHBP_Dase"/>
</dbReference>
<evidence type="ECO:0000259" key="1">
    <source>
        <dbReference type="PROSITE" id="PS51819"/>
    </source>
</evidence>
<dbReference type="InterPro" id="IPR037523">
    <property type="entry name" value="VOC_core"/>
</dbReference>
<gene>
    <name evidence="2" type="ORF">JI748_01265</name>
</gene>
<reference evidence="2 3" key="1">
    <citation type="submission" date="2021-01" db="EMBL/GenBank/DDBJ databases">
        <title>Genome seq and assembly of Devosia sp. LEGU1.</title>
        <authorList>
            <person name="Chhetri G."/>
        </authorList>
    </citation>
    <scope>NUCLEOTIDE SEQUENCE [LARGE SCALE GENOMIC DNA]</scope>
    <source>
        <strain evidence="2 3">LEGU1</strain>
    </source>
</reference>
<sequence length="123" mass="13385">MLKDKDSAAIVAVKDLARAKAFYADVLGLEQVNGQDEQVAEFRTGSTSLVVYVSEFAGTNQANAVVWGVGEEIDAIVAALREKGVRFERYEGMNFADGIHSAGGFKMAWFKDPDGNILHLNNM</sequence>
<dbReference type="PROSITE" id="PS51819">
    <property type="entry name" value="VOC"/>
    <property type="match status" value="1"/>
</dbReference>
<organism evidence="2 3">
    <name type="scientific">Devosia rhizoryzae</name>
    <dbReference type="NCBI Taxonomy" id="2774137"/>
    <lineage>
        <taxon>Bacteria</taxon>
        <taxon>Pseudomonadati</taxon>
        <taxon>Pseudomonadota</taxon>
        <taxon>Alphaproteobacteria</taxon>
        <taxon>Hyphomicrobiales</taxon>
        <taxon>Devosiaceae</taxon>
        <taxon>Devosia</taxon>
    </lineage>
</organism>
<keyword evidence="3" id="KW-1185">Reference proteome</keyword>
<dbReference type="RefSeq" id="WP_201634168.1">
    <property type="nucleotide sequence ID" value="NZ_CP068046.1"/>
</dbReference>
<accession>A0ABX7C606</accession>
<evidence type="ECO:0000313" key="3">
    <source>
        <dbReference type="Proteomes" id="UP000595857"/>
    </source>
</evidence>
<dbReference type="EMBL" id="CP068046">
    <property type="protein sequence ID" value="QQR39679.1"/>
    <property type="molecule type" value="Genomic_DNA"/>
</dbReference>
<proteinExistence type="predicted"/>
<feature type="domain" description="VOC" evidence="1">
    <location>
        <begin position="4"/>
        <end position="123"/>
    </location>
</feature>
<dbReference type="SUPFAM" id="SSF54593">
    <property type="entry name" value="Glyoxalase/Bleomycin resistance protein/Dihydroxybiphenyl dioxygenase"/>
    <property type="match status" value="1"/>
</dbReference>